<dbReference type="CDD" id="cd17332">
    <property type="entry name" value="MFS_MelB_like"/>
    <property type="match status" value="1"/>
</dbReference>
<gene>
    <name evidence="8" type="ORF">ARTHRO_41378</name>
</gene>
<evidence type="ECO:0000256" key="6">
    <source>
        <dbReference type="ARBA" id="ARBA00023136"/>
    </source>
</evidence>
<evidence type="ECO:0000256" key="2">
    <source>
        <dbReference type="ARBA" id="ARBA00022448"/>
    </source>
</evidence>
<feature type="transmembrane region" description="Helical" evidence="7">
    <location>
        <begin position="335"/>
        <end position="353"/>
    </location>
</feature>
<evidence type="ECO:0000256" key="4">
    <source>
        <dbReference type="ARBA" id="ARBA00022692"/>
    </source>
</evidence>
<feature type="transmembrane region" description="Helical" evidence="7">
    <location>
        <begin position="184"/>
        <end position="205"/>
    </location>
</feature>
<name>A0A9P1P0I2_9CYAN</name>
<dbReference type="NCBIfam" id="TIGR00792">
    <property type="entry name" value="gph"/>
    <property type="match status" value="1"/>
</dbReference>
<dbReference type="GO" id="GO:0015293">
    <property type="term" value="F:symporter activity"/>
    <property type="evidence" value="ECO:0007669"/>
    <property type="project" value="InterPro"/>
</dbReference>
<proteinExistence type="predicted"/>
<dbReference type="PANTHER" id="PTHR11328:SF24">
    <property type="entry name" value="MAJOR FACILITATOR SUPERFAMILY (MFS) PROFILE DOMAIN-CONTAINING PROTEIN"/>
    <property type="match status" value="1"/>
</dbReference>
<accession>A0A9P1P0I2</accession>
<dbReference type="EMBL" id="FO818640">
    <property type="protein sequence ID" value="CDM96969.1"/>
    <property type="molecule type" value="Genomic_DNA"/>
</dbReference>
<dbReference type="PANTHER" id="PTHR11328">
    <property type="entry name" value="MAJOR FACILITATOR SUPERFAMILY DOMAIN-CONTAINING PROTEIN"/>
    <property type="match status" value="1"/>
</dbReference>
<feature type="transmembrane region" description="Helical" evidence="7">
    <location>
        <begin position="304"/>
        <end position="323"/>
    </location>
</feature>
<dbReference type="InterPro" id="IPR001927">
    <property type="entry name" value="Na/Gal_symport"/>
</dbReference>
<dbReference type="Proteomes" id="UP000032946">
    <property type="component" value="Chromosome"/>
</dbReference>
<reference evidence="8 9" key="1">
    <citation type="submission" date="2014-02" db="EMBL/GenBank/DDBJ databases">
        <authorList>
            <person name="Genoscope - CEA"/>
        </authorList>
    </citation>
    <scope>NUCLEOTIDE SEQUENCE [LARGE SCALE GENOMIC DNA]</scope>
    <source>
        <strain evidence="8 9">PCC 8005</strain>
    </source>
</reference>
<feature type="transmembrane region" description="Helical" evidence="7">
    <location>
        <begin position="112"/>
        <end position="135"/>
    </location>
</feature>
<evidence type="ECO:0000313" key="8">
    <source>
        <dbReference type="EMBL" id="CDM96969.1"/>
    </source>
</evidence>
<feature type="transmembrane region" description="Helical" evidence="7">
    <location>
        <begin position="211"/>
        <end position="232"/>
    </location>
</feature>
<evidence type="ECO:0000313" key="9">
    <source>
        <dbReference type="Proteomes" id="UP000032946"/>
    </source>
</evidence>
<sequence>MFLGYRDLLSILEPLGTKIMSHSSSFESSSASPTIPKMKFSTKLAFGVGDLGTAMTANIFAFFLLFFLTTVAGLPAGMAASVPMVGKIWDAVNDPIIGVLSDRTKHPWGRRYPWMIFAAVPFGIFFFLMWIVPSTNTQTLFWYYVIIAIGFHTAYTAVNLPYATLTPELTRDYNERTSLNGFRFSFSLGGSILSLVLAFVIFDAIEDPATRYMVLGLLCTIIAVPPIFLCVWGTRDRVAQVQAAMGEVDEPTSLPLSEQVKIAFSTRPFLFVIGIYLCSWLAVQLTAAILQYFVVYCMELPEVYFTQVAIVVQGTALLTLFMWSKISEKYGRRIVYISGMGFWIIAQLSLFFLQPGQLFLMYFLCFIAGLGVSTAYLIPWSMITDVIDYDELKTGQRREGIFYSFMVLLQKIGLALGIFMVGKTLDWAGFIESVAGQPIPTQPESVLLAIRLAIGPLPMILSIVGIILTYFYPITREYHQEILLKLYQSNINE</sequence>
<feature type="transmembrane region" description="Helical" evidence="7">
    <location>
        <begin position="400"/>
        <end position="421"/>
    </location>
</feature>
<protein>
    <submittedName>
        <fullName evidence="8">Sodium:galactoside symporter</fullName>
    </submittedName>
</protein>
<keyword evidence="4 7" id="KW-0812">Transmembrane</keyword>
<comment type="subcellular location">
    <subcellularLocation>
        <location evidence="1">Cell membrane</location>
        <topology evidence="1">Multi-pass membrane protein</topology>
    </subcellularLocation>
</comment>
<feature type="transmembrane region" description="Helical" evidence="7">
    <location>
        <begin position="141"/>
        <end position="163"/>
    </location>
</feature>
<dbReference type="GO" id="GO:0008643">
    <property type="term" value="P:carbohydrate transport"/>
    <property type="evidence" value="ECO:0007669"/>
    <property type="project" value="InterPro"/>
</dbReference>
<keyword evidence="5 7" id="KW-1133">Transmembrane helix</keyword>
<keyword evidence="9" id="KW-1185">Reference proteome</keyword>
<dbReference type="InterPro" id="IPR036259">
    <property type="entry name" value="MFS_trans_sf"/>
</dbReference>
<keyword evidence="6 7" id="KW-0472">Membrane</keyword>
<feature type="transmembrane region" description="Helical" evidence="7">
    <location>
        <begin position="269"/>
        <end position="292"/>
    </location>
</feature>
<dbReference type="SUPFAM" id="SSF103473">
    <property type="entry name" value="MFS general substrate transporter"/>
    <property type="match status" value="1"/>
</dbReference>
<dbReference type="AlphaFoldDB" id="A0A9P1P0I2"/>
<evidence type="ECO:0000256" key="1">
    <source>
        <dbReference type="ARBA" id="ARBA00004651"/>
    </source>
</evidence>
<keyword evidence="3" id="KW-1003">Cell membrane</keyword>
<feature type="transmembrane region" description="Helical" evidence="7">
    <location>
        <begin position="359"/>
        <end position="379"/>
    </location>
</feature>
<dbReference type="Pfam" id="PF13347">
    <property type="entry name" value="MFS_2"/>
    <property type="match status" value="1"/>
</dbReference>
<organism evidence="8 9">
    <name type="scientific">Limnospira indica PCC 8005</name>
    <dbReference type="NCBI Taxonomy" id="376219"/>
    <lineage>
        <taxon>Bacteria</taxon>
        <taxon>Bacillati</taxon>
        <taxon>Cyanobacteriota</taxon>
        <taxon>Cyanophyceae</taxon>
        <taxon>Oscillatoriophycideae</taxon>
        <taxon>Oscillatoriales</taxon>
        <taxon>Sirenicapillariaceae</taxon>
        <taxon>Limnospira</taxon>
    </lineage>
</organism>
<dbReference type="FunFam" id="1.20.1250.20:FF:000183">
    <property type="entry name" value="sodium-dependent lysophosphatidylcholine symporter 1 isoform X2"/>
    <property type="match status" value="1"/>
</dbReference>
<dbReference type="InterPro" id="IPR039672">
    <property type="entry name" value="MFS_2"/>
</dbReference>
<dbReference type="GO" id="GO:0005886">
    <property type="term" value="C:plasma membrane"/>
    <property type="evidence" value="ECO:0007669"/>
    <property type="project" value="UniProtKB-SubCell"/>
</dbReference>
<dbReference type="Gene3D" id="1.20.1250.20">
    <property type="entry name" value="MFS general substrate transporter like domains"/>
    <property type="match status" value="2"/>
</dbReference>
<evidence type="ECO:0000256" key="7">
    <source>
        <dbReference type="SAM" id="Phobius"/>
    </source>
</evidence>
<feature type="transmembrane region" description="Helical" evidence="7">
    <location>
        <begin position="448"/>
        <end position="472"/>
    </location>
</feature>
<evidence type="ECO:0000256" key="5">
    <source>
        <dbReference type="ARBA" id="ARBA00022989"/>
    </source>
</evidence>
<keyword evidence="2" id="KW-0813">Transport</keyword>
<evidence type="ECO:0000256" key="3">
    <source>
        <dbReference type="ARBA" id="ARBA00022475"/>
    </source>
</evidence>
<dbReference type="GO" id="GO:0006814">
    <property type="term" value="P:sodium ion transport"/>
    <property type="evidence" value="ECO:0007669"/>
    <property type="project" value="InterPro"/>
</dbReference>